<evidence type="ECO:0000256" key="3">
    <source>
        <dbReference type="ARBA" id="ARBA00023163"/>
    </source>
</evidence>
<reference evidence="6" key="1">
    <citation type="journal article" date="2019" name="Int. J. Syst. Evol. Microbiol.">
        <title>The Global Catalogue of Microorganisms (GCM) 10K type strain sequencing project: providing services to taxonomists for standard genome sequencing and annotation.</title>
        <authorList>
            <consortium name="The Broad Institute Genomics Platform"/>
            <consortium name="The Broad Institute Genome Sequencing Center for Infectious Disease"/>
            <person name="Wu L."/>
            <person name="Ma J."/>
        </authorList>
    </citation>
    <scope>NUCLEOTIDE SEQUENCE [LARGE SCALE GENOMIC DNA]</scope>
    <source>
        <strain evidence="6">JCM 10411</strain>
    </source>
</reference>
<dbReference type="Pfam" id="PF09278">
    <property type="entry name" value="MerR-DNA-bind"/>
    <property type="match status" value="1"/>
</dbReference>
<dbReference type="PROSITE" id="PS00552">
    <property type="entry name" value="HTH_MERR_1"/>
    <property type="match status" value="1"/>
</dbReference>
<dbReference type="CDD" id="cd04770">
    <property type="entry name" value="HTH_HMRTR"/>
    <property type="match status" value="1"/>
</dbReference>
<feature type="domain" description="HTH merR-type" evidence="4">
    <location>
        <begin position="1"/>
        <end position="69"/>
    </location>
</feature>
<protein>
    <submittedName>
        <fullName evidence="5">Heavy metal-responsive transcriptional regulator</fullName>
    </submittedName>
</protein>
<dbReference type="Proteomes" id="UP001596180">
    <property type="component" value="Unassembled WGS sequence"/>
</dbReference>
<dbReference type="PROSITE" id="PS50937">
    <property type="entry name" value="HTH_MERR_2"/>
    <property type="match status" value="1"/>
</dbReference>
<evidence type="ECO:0000256" key="2">
    <source>
        <dbReference type="ARBA" id="ARBA00023125"/>
    </source>
</evidence>
<dbReference type="SMART" id="SM00422">
    <property type="entry name" value="HTH_MERR"/>
    <property type="match status" value="1"/>
</dbReference>
<dbReference type="RefSeq" id="WP_381358619.1">
    <property type="nucleotide sequence ID" value="NZ_JBHSOA010000009.1"/>
</dbReference>
<accession>A0ABW1DR81</accession>
<gene>
    <name evidence="5" type="ORF">ACFPZI_04775</name>
</gene>
<dbReference type="SUPFAM" id="SSF46955">
    <property type="entry name" value="Putative DNA-binding domain"/>
    <property type="match status" value="1"/>
</dbReference>
<dbReference type="PRINTS" id="PR00040">
    <property type="entry name" value="HTHMERR"/>
</dbReference>
<dbReference type="Gene3D" id="1.10.1660.10">
    <property type="match status" value="1"/>
</dbReference>
<comment type="caution">
    <text evidence="5">The sequence shown here is derived from an EMBL/GenBank/DDBJ whole genome shotgun (WGS) entry which is preliminary data.</text>
</comment>
<name>A0ABW1DR81_9ACTN</name>
<keyword evidence="1" id="KW-0805">Transcription regulation</keyword>
<dbReference type="InterPro" id="IPR009061">
    <property type="entry name" value="DNA-bd_dom_put_sf"/>
</dbReference>
<proteinExistence type="predicted"/>
<keyword evidence="3" id="KW-0804">Transcription</keyword>
<keyword evidence="6" id="KW-1185">Reference proteome</keyword>
<dbReference type="InterPro" id="IPR000551">
    <property type="entry name" value="MerR-type_HTH_dom"/>
</dbReference>
<dbReference type="InterPro" id="IPR015358">
    <property type="entry name" value="Tscrpt_reg_MerR_DNA-bd"/>
</dbReference>
<sequence length="132" mass="14319">MRIGELAAETGLTTKTIRFYEQAGLLPEPPRTPGGYRDYPTHTVARLSFVHDAQAAGLTLAEIRSVLALRDSGQAPCAQVGVLIDEHLAEIDRRLAELRQARTALRELARRAAVTDPDTCSAGDICTILARP</sequence>
<dbReference type="InterPro" id="IPR047057">
    <property type="entry name" value="MerR_fam"/>
</dbReference>
<dbReference type="PANTHER" id="PTHR30204:SF92">
    <property type="entry name" value="HTH-TYPE TRANSCRIPTIONAL REGULATOR ZNTR"/>
    <property type="match status" value="1"/>
</dbReference>
<evidence type="ECO:0000256" key="1">
    <source>
        <dbReference type="ARBA" id="ARBA00023015"/>
    </source>
</evidence>
<dbReference type="PANTHER" id="PTHR30204">
    <property type="entry name" value="REDOX-CYCLING DRUG-SENSING TRANSCRIPTIONAL ACTIVATOR SOXR"/>
    <property type="match status" value="1"/>
</dbReference>
<dbReference type="EMBL" id="JBHSOA010000009">
    <property type="protein sequence ID" value="MFC5851167.1"/>
    <property type="molecule type" value="Genomic_DNA"/>
</dbReference>
<dbReference type="Pfam" id="PF00376">
    <property type="entry name" value="MerR"/>
    <property type="match status" value="1"/>
</dbReference>
<keyword evidence="2" id="KW-0238">DNA-binding</keyword>
<evidence type="ECO:0000313" key="6">
    <source>
        <dbReference type="Proteomes" id="UP001596180"/>
    </source>
</evidence>
<evidence type="ECO:0000313" key="5">
    <source>
        <dbReference type="EMBL" id="MFC5851167.1"/>
    </source>
</evidence>
<organism evidence="5 6">
    <name type="scientific">Streptomyces chlorus</name>
    <dbReference type="NCBI Taxonomy" id="887452"/>
    <lineage>
        <taxon>Bacteria</taxon>
        <taxon>Bacillati</taxon>
        <taxon>Actinomycetota</taxon>
        <taxon>Actinomycetes</taxon>
        <taxon>Kitasatosporales</taxon>
        <taxon>Streptomycetaceae</taxon>
        <taxon>Streptomyces</taxon>
    </lineage>
</organism>
<evidence type="ECO:0000259" key="4">
    <source>
        <dbReference type="PROSITE" id="PS50937"/>
    </source>
</evidence>